<evidence type="ECO:0000313" key="2">
    <source>
        <dbReference type="Proteomes" id="UP001337655"/>
    </source>
</evidence>
<dbReference type="GeneID" id="89931839"/>
<gene>
    <name evidence="1" type="ORF">LTR77_010513</name>
</gene>
<comment type="caution">
    <text evidence="1">The sequence shown here is derived from an EMBL/GenBank/DDBJ whole genome shotgun (WGS) entry which is preliminary data.</text>
</comment>
<accession>A0AAV9NYY9</accession>
<keyword evidence="2" id="KW-1185">Reference proteome</keyword>
<protein>
    <submittedName>
        <fullName evidence="1">Uncharacterized protein</fullName>
    </submittedName>
</protein>
<reference evidence="1 2" key="1">
    <citation type="submission" date="2023-08" db="EMBL/GenBank/DDBJ databases">
        <title>Black Yeasts Isolated from many extreme environments.</title>
        <authorList>
            <person name="Coleine C."/>
            <person name="Stajich J.E."/>
            <person name="Selbmann L."/>
        </authorList>
    </citation>
    <scope>NUCLEOTIDE SEQUENCE [LARGE SCALE GENOMIC DNA]</scope>
    <source>
        <strain evidence="1 2">CCFEE 5935</strain>
    </source>
</reference>
<dbReference type="EMBL" id="JAVRRT010000024">
    <property type="protein sequence ID" value="KAK5163564.1"/>
    <property type="molecule type" value="Genomic_DNA"/>
</dbReference>
<dbReference type="Proteomes" id="UP001337655">
    <property type="component" value="Unassembled WGS sequence"/>
</dbReference>
<organism evidence="1 2">
    <name type="scientific">Saxophila tyrrhenica</name>
    <dbReference type="NCBI Taxonomy" id="1690608"/>
    <lineage>
        <taxon>Eukaryota</taxon>
        <taxon>Fungi</taxon>
        <taxon>Dikarya</taxon>
        <taxon>Ascomycota</taxon>
        <taxon>Pezizomycotina</taxon>
        <taxon>Dothideomycetes</taxon>
        <taxon>Dothideomycetidae</taxon>
        <taxon>Mycosphaerellales</taxon>
        <taxon>Extremaceae</taxon>
        <taxon>Saxophila</taxon>
    </lineage>
</organism>
<evidence type="ECO:0000313" key="1">
    <source>
        <dbReference type="EMBL" id="KAK5163564.1"/>
    </source>
</evidence>
<proteinExistence type="predicted"/>
<dbReference type="RefSeq" id="XP_064654006.1">
    <property type="nucleotide sequence ID" value="XM_064807731.1"/>
</dbReference>
<dbReference type="AlphaFoldDB" id="A0AAV9NYY9"/>
<name>A0AAV9NYY9_9PEZI</name>
<sequence length="146" mass="15724">MCKVWDALEVAALREAFSGASRTSSRIERVPWVVESNFSVRDVDTSKVTVCGSASVASAAPPPPRGYAPLPSSADSMLPVRYMGPQAIDDKPTGRRGRLFETMDSIFHVTAAVQHSTSQQNDGSTVTTVRSLLQALAMKPATLMKR</sequence>